<evidence type="ECO:0000313" key="2">
    <source>
        <dbReference type="Proteomes" id="UP000757604"/>
    </source>
</evidence>
<proteinExistence type="predicted"/>
<keyword evidence="2" id="KW-1185">Reference proteome</keyword>
<dbReference type="Proteomes" id="UP000757604">
    <property type="component" value="Unassembled WGS sequence"/>
</dbReference>
<dbReference type="EMBL" id="JAEUAO010000004">
    <property type="protein sequence ID" value="MBW9065402.1"/>
    <property type="molecule type" value="Genomic_DNA"/>
</dbReference>
<gene>
    <name evidence="1" type="ORF">JNB71_19035</name>
</gene>
<name>A0ABS7HFR6_9HYPH</name>
<evidence type="ECO:0000313" key="1">
    <source>
        <dbReference type="EMBL" id="MBW9065402.1"/>
    </source>
</evidence>
<accession>A0ABS7HFR6</accession>
<protein>
    <submittedName>
        <fullName evidence="1">Uncharacterized protein</fullName>
    </submittedName>
</protein>
<sequence length="131" mass="14997">MDSRASIVIDYLYDEGRRDIILFGYILGLVTSDGENLYQKTPEQRFSDATTLSNFLVSSGAFVAGKTTNDSNGEFKQYIFEDFEDFIVLNKSNFEKGGIDDIDLITQTWLKKVTKKDIPEIIPEFIEKLFE</sequence>
<comment type="caution">
    <text evidence="1">The sequence shown here is derived from an EMBL/GenBank/DDBJ whole genome shotgun (WGS) entry which is preliminary data.</text>
</comment>
<reference evidence="1 2" key="1">
    <citation type="journal article" date="2021" name="MBio">
        <title>Poor Competitiveness of Bradyrhizobium in Pigeon Pea Root Colonization in Indian Soils.</title>
        <authorList>
            <person name="Chalasani D."/>
            <person name="Basu A."/>
            <person name="Pullabhotla S.V.S.R.N."/>
            <person name="Jorrin B."/>
            <person name="Neal A.L."/>
            <person name="Poole P.S."/>
            <person name="Podile A.R."/>
            <person name="Tkacz A."/>
        </authorList>
    </citation>
    <scope>NUCLEOTIDE SEQUENCE [LARGE SCALE GENOMIC DNA]</scope>
    <source>
        <strain evidence="1 2">HU44</strain>
    </source>
</reference>
<organism evidence="1 2">
    <name type="scientific">Rhizobium herbae</name>
    <dbReference type="NCBI Taxonomy" id="508661"/>
    <lineage>
        <taxon>Bacteria</taxon>
        <taxon>Pseudomonadati</taxon>
        <taxon>Pseudomonadota</taxon>
        <taxon>Alphaproteobacteria</taxon>
        <taxon>Hyphomicrobiales</taxon>
        <taxon>Rhizobiaceae</taxon>
        <taxon>Rhizobium/Agrobacterium group</taxon>
        <taxon>Rhizobium</taxon>
    </lineage>
</organism>
<dbReference type="RefSeq" id="WP_220373347.1">
    <property type="nucleotide sequence ID" value="NZ_JAEUAO010000004.1"/>
</dbReference>